<keyword evidence="13 16" id="KW-0496">Mitochondrion</keyword>
<keyword evidence="7 16" id="KW-0812">Transmembrane</keyword>
<dbReference type="Pfam" id="PF00361">
    <property type="entry name" value="Proton_antipo_M"/>
    <property type="match status" value="1"/>
</dbReference>
<dbReference type="EC" id="7.1.1.2" evidence="3 16"/>
<evidence type="ECO:0000256" key="13">
    <source>
        <dbReference type="ARBA" id="ARBA00023128"/>
    </source>
</evidence>
<evidence type="ECO:0000256" key="6">
    <source>
        <dbReference type="ARBA" id="ARBA00022660"/>
    </source>
</evidence>
<dbReference type="GO" id="GO:0015990">
    <property type="term" value="P:electron transport coupled proton transport"/>
    <property type="evidence" value="ECO:0007669"/>
    <property type="project" value="TreeGrafter"/>
</dbReference>
<feature type="transmembrane region" description="Helical" evidence="16">
    <location>
        <begin position="207"/>
        <end position="227"/>
    </location>
</feature>
<comment type="similarity">
    <text evidence="2 16">Belongs to the complex I subunit 4 family.</text>
</comment>
<keyword evidence="5 16" id="KW-0813">Transport</keyword>
<dbReference type="GO" id="GO:0048039">
    <property type="term" value="F:ubiquinone binding"/>
    <property type="evidence" value="ECO:0007669"/>
    <property type="project" value="TreeGrafter"/>
</dbReference>
<reference evidence="18" key="2">
    <citation type="submission" date="2010-02" db="EMBL/GenBank/DDBJ databases">
        <title>CMarZ DNA Barcode.</title>
        <authorList>
            <person name="Machida R.J."/>
            <person name="Nishida S."/>
        </authorList>
    </citation>
    <scope>NUCLEOTIDE SEQUENCE</scope>
</reference>
<evidence type="ECO:0000256" key="10">
    <source>
        <dbReference type="ARBA" id="ARBA00022989"/>
    </source>
</evidence>
<evidence type="ECO:0000256" key="8">
    <source>
        <dbReference type="ARBA" id="ARBA00022967"/>
    </source>
</evidence>
<comment type="function">
    <text evidence="16">Core subunit of the mitochondrial membrane respiratory chain NADH dehydrogenase (Complex I) which catalyzes electron transfer from NADH through the respiratory chain, using ubiquinone as an electron acceptor. Essential for the catalytic activity and assembly of complex I.</text>
</comment>
<dbReference type="PANTHER" id="PTHR43507:SF20">
    <property type="entry name" value="NADH-UBIQUINONE OXIDOREDUCTASE CHAIN 4"/>
    <property type="match status" value="1"/>
</dbReference>
<name>D3DKN7_9BILA</name>
<evidence type="ECO:0000256" key="12">
    <source>
        <dbReference type="ARBA" id="ARBA00023075"/>
    </source>
</evidence>
<feature type="transmembrane region" description="Helical" evidence="16">
    <location>
        <begin position="314"/>
        <end position="335"/>
    </location>
</feature>
<dbReference type="CTD" id="4538"/>
<evidence type="ECO:0000256" key="16">
    <source>
        <dbReference type="RuleBase" id="RU003297"/>
    </source>
</evidence>
<evidence type="ECO:0000256" key="15">
    <source>
        <dbReference type="ARBA" id="ARBA00049551"/>
    </source>
</evidence>
<feature type="transmembrane region" description="Helical" evidence="16">
    <location>
        <begin position="6"/>
        <end position="23"/>
    </location>
</feature>
<reference evidence="18" key="1">
    <citation type="journal article" date="2010" name="Comp. Biochem. Physiol. Part D Genomics Proteomics">
        <title>Complete mitochondrial genome sequences of the three pelagic chaetognaths Sagitta nagae, Sagitta decipiens and Sagitta enflata.</title>
        <authorList>
            <person name="Miyamoto H."/>
            <person name="Machida R.J."/>
            <person name="Nishida S."/>
        </authorList>
    </citation>
    <scope>NUCLEOTIDE SEQUENCE</scope>
</reference>
<sequence length="367" mass="41337">MKKSLMEVSLIVMSFWLFQHVVVMEKMKSGGMYSTMCIALLVVVVSFFLTNKTLSFYILFELSLIPTLMMIFFFGYQPEKMQASMYLLVYTVLASLPLLLIFCSNSKYLLFMSHMSHSWYVMALTLGFMVKTPLYLVHVWLPKAHVEAPVGGSMVLAGVLLKLGSYGLMLMCPTVKNELLMVYVYLSLLGAIFCSYMCLLSYDMKSLIAYSSVVHMGVVTMGVVSGFEMGYKSALMMVIAHGVCSPFLFGWGYSLYLSSHSRVITVNKGQMSDPKMVFIGFMLLAINMGVPPFLNLWSEIIMFIVTSEMWKMSLGWLMVAAFMNMLYNMFLYVSVGQSKESNGKSMVSNMWPFLSSMSSSLVLVLVL</sequence>
<feature type="transmembrane region" description="Helical" evidence="16">
    <location>
        <begin position="55"/>
        <end position="75"/>
    </location>
</feature>
<keyword evidence="10 16" id="KW-1133">Transmembrane helix</keyword>
<keyword evidence="12 16" id="KW-0830">Ubiquinone</keyword>
<gene>
    <name evidence="18" type="primary">ND4</name>
</gene>
<organism evidence="18">
    <name type="scientific">Flaccisagitta enflata</name>
    <dbReference type="NCBI Taxonomy" id="366393"/>
    <lineage>
        <taxon>Eukaryota</taxon>
        <taxon>Metazoa</taxon>
        <taxon>Spiralia</taxon>
        <taxon>Gnathifera</taxon>
        <taxon>Chaetognatha</taxon>
        <taxon>Sagittoidea</taxon>
        <taxon>Aphragmophora</taxon>
        <taxon>Ctenodontina</taxon>
        <taxon>Sagittidae</taxon>
        <taxon>Flaccisagitta</taxon>
    </lineage>
</organism>
<keyword evidence="6 16" id="KW-0679">Respiratory chain</keyword>
<keyword evidence="8" id="KW-1278">Translocase</keyword>
<evidence type="ECO:0000259" key="17">
    <source>
        <dbReference type="Pfam" id="PF00361"/>
    </source>
</evidence>
<feature type="domain" description="NADH:quinone oxidoreductase/Mrp antiporter transmembrane" evidence="17">
    <location>
        <begin position="53"/>
        <end position="322"/>
    </location>
</feature>
<dbReference type="InterPro" id="IPR001750">
    <property type="entry name" value="ND/Mrp_TM"/>
</dbReference>
<feature type="transmembrane region" description="Helical" evidence="16">
    <location>
        <begin position="117"/>
        <end position="141"/>
    </location>
</feature>
<keyword evidence="14 16" id="KW-0472">Membrane</keyword>
<dbReference type="GeneID" id="8774293"/>
<evidence type="ECO:0000256" key="1">
    <source>
        <dbReference type="ARBA" id="ARBA00004225"/>
    </source>
</evidence>
<dbReference type="AlphaFoldDB" id="D3DKN7"/>
<feature type="transmembrane region" description="Helical" evidence="16">
    <location>
        <begin position="180"/>
        <end position="200"/>
    </location>
</feature>
<feature type="transmembrane region" description="Helical" evidence="16">
    <location>
        <begin position="233"/>
        <end position="256"/>
    </location>
</feature>
<dbReference type="InterPro" id="IPR003918">
    <property type="entry name" value="NADH_UbQ_OxRdtase"/>
</dbReference>
<evidence type="ECO:0000256" key="3">
    <source>
        <dbReference type="ARBA" id="ARBA00012944"/>
    </source>
</evidence>
<dbReference type="RefSeq" id="YP_003433820.1">
    <property type="nucleotide sequence ID" value="NC_013814.1"/>
</dbReference>
<dbReference type="PRINTS" id="PR01437">
    <property type="entry name" value="NUOXDRDTASE4"/>
</dbReference>
<keyword evidence="11 16" id="KW-0520">NAD</keyword>
<dbReference type="EMBL" id="AP011547">
    <property type="protein sequence ID" value="BAI68186.1"/>
    <property type="molecule type" value="Genomic_DNA"/>
</dbReference>
<dbReference type="PANTHER" id="PTHR43507">
    <property type="entry name" value="NADH-UBIQUINONE OXIDOREDUCTASE CHAIN 4"/>
    <property type="match status" value="1"/>
</dbReference>
<comment type="catalytic activity">
    <reaction evidence="15 16">
        <text>a ubiquinone + NADH + 5 H(+)(in) = a ubiquinol + NAD(+) + 4 H(+)(out)</text>
        <dbReference type="Rhea" id="RHEA:29091"/>
        <dbReference type="Rhea" id="RHEA-COMP:9565"/>
        <dbReference type="Rhea" id="RHEA-COMP:9566"/>
        <dbReference type="ChEBI" id="CHEBI:15378"/>
        <dbReference type="ChEBI" id="CHEBI:16389"/>
        <dbReference type="ChEBI" id="CHEBI:17976"/>
        <dbReference type="ChEBI" id="CHEBI:57540"/>
        <dbReference type="ChEBI" id="CHEBI:57945"/>
        <dbReference type="EC" id="7.1.1.2"/>
    </reaction>
</comment>
<feature type="transmembrane region" description="Helical" evidence="16">
    <location>
        <begin position="30"/>
        <end position="49"/>
    </location>
</feature>
<evidence type="ECO:0000256" key="5">
    <source>
        <dbReference type="ARBA" id="ARBA00022448"/>
    </source>
</evidence>
<proteinExistence type="inferred from homology"/>
<keyword evidence="9 16" id="KW-0249">Electron transport</keyword>
<feature type="transmembrane region" description="Helical" evidence="16">
    <location>
        <begin position="276"/>
        <end position="294"/>
    </location>
</feature>
<dbReference type="GO" id="GO:0031966">
    <property type="term" value="C:mitochondrial membrane"/>
    <property type="evidence" value="ECO:0007669"/>
    <property type="project" value="UniProtKB-SubCell"/>
</dbReference>
<geneLocation type="mitochondrion" evidence="18"/>
<dbReference type="GO" id="GO:0042773">
    <property type="term" value="P:ATP synthesis coupled electron transport"/>
    <property type="evidence" value="ECO:0007669"/>
    <property type="project" value="InterPro"/>
</dbReference>
<evidence type="ECO:0000256" key="4">
    <source>
        <dbReference type="ARBA" id="ARBA00021006"/>
    </source>
</evidence>
<evidence type="ECO:0000313" key="18">
    <source>
        <dbReference type="EMBL" id="BAI68186.1"/>
    </source>
</evidence>
<dbReference type="GO" id="GO:0008137">
    <property type="term" value="F:NADH dehydrogenase (ubiquinone) activity"/>
    <property type="evidence" value="ECO:0007669"/>
    <property type="project" value="UniProtKB-UniRule"/>
</dbReference>
<protein>
    <recommendedName>
        <fullName evidence="4 16">NADH-ubiquinone oxidoreductase chain 4</fullName>
        <ecNumber evidence="3 16">7.1.1.2</ecNumber>
    </recommendedName>
</protein>
<feature type="transmembrane region" description="Helical" evidence="16">
    <location>
        <begin position="148"/>
        <end position="168"/>
    </location>
</feature>
<evidence type="ECO:0000256" key="14">
    <source>
        <dbReference type="ARBA" id="ARBA00023136"/>
    </source>
</evidence>
<accession>D3DKN7</accession>
<evidence type="ECO:0000256" key="9">
    <source>
        <dbReference type="ARBA" id="ARBA00022982"/>
    </source>
</evidence>
<comment type="subcellular location">
    <subcellularLocation>
        <location evidence="1 16">Mitochondrion membrane</location>
        <topology evidence="1 16">Multi-pass membrane protein</topology>
    </subcellularLocation>
</comment>
<evidence type="ECO:0000256" key="2">
    <source>
        <dbReference type="ARBA" id="ARBA00009025"/>
    </source>
</evidence>
<evidence type="ECO:0000256" key="11">
    <source>
        <dbReference type="ARBA" id="ARBA00023027"/>
    </source>
</evidence>
<evidence type="ECO:0000256" key="7">
    <source>
        <dbReference type="ARBA" id="ARBA00022692"/>
    </source>
</evidence>
<feature type="transmembrane region" description="Helical" evidence="16">
    <location>
        <begin position="87"/>
        <end position="111"/>
    </location>
</feature>
<dbReference type="GO" id="GO:0003954">
    <property type="term" value="F:NADH dehydrogenase activity"/>
    <property type="evidence" value="ECO:0007669"/>
    <property type="project" value="TreeGrafter"/>
</dbReference>